<dbReference type="PROSITE" id="PS50004">
    <property type="entry name" value="C2"/>
    <property type="match status" value="1"/>
</dbReference>
<dbReference type="AlphaFoldDB" id="A0ABD1VEM5"/>
<dbReference type="PROSITE" id="PS51184">
    <property type="entry name" value="JMJC"/>
    <property type="match status" value="1"/>
</dbReference>
<dbReference type="PANTHER" id="PTHR10694:SF113">
    <property type="entry name" value="PROTEIN JUMONJI"/>
    <property type="match status" value="1"/>
</dbReference>
<dbReference type="PROSITE" id="PS51183">
    <property type="entry name" value="JMJN"/>
    <property type="match status" value="1"/>
</dbReference>
<dbReference type="SUPFAM" id="SSF49562">
    <property type="entry name" value="C2 domain (Calcium/lipid-binding domain, CaLB)"/>
    <property type="match status" value="1"/>
</dbReference>
<dbReference type="PANTHER" id="PTHR10694">
    <property type="entry name" value="LYSINE-SPECIFIC DEMETHYLASE"/>
    <property type="match status" value="1"/>
</dbReference>
<evidence type="ECO:0000256" key="1">
    <source>
        <dbReference type="ARBA" id="ARBA00004123"/>
    </source>
</evidence>
<evidence type="ECO:0000313" key="7">
    <source>
        <dbReference type="Proteomes" id="UP001604277"/>
    </source>
</evidence>
<comment type="caution">
    <text evidence="6">The sequence shown here is derived from an EMBL/GenBank/DDBJ whole genome shotgun (WGS) entry which is preliminary data.</text>
</comment>
<evidence type="ECO:0000259" key="5">
    <source>
        <dbReference type="PROSITE" id="PS51184"/>
    </source>
</evidence>
<dbReference type="GO" id="GO:0005634">
    <property type="term" value="C:nucleus"/>
    <property type="evidence" value="ECO:0007669"/>
    <property type="project" value="UniProtKB-SubCell"/>
</dbReference>
<dbReference type="Gene3D" id="2.60.120.650">
    <property type="entry name" value="Cupin"/>
    <property type="match status" value="1"/>
</dbReference>
<dbReference type="InterPro" id="IPR003347">
    <property type="entry name" value="JmjC_dom"/>
</dbReference>
<dbReference type="SUPFAM" id="SSF51197">
    <property type="entry name" value="Clavaminate synthase-like"/>
    <property type="match status" value="1"/>
</dbReference>
<dbReference type="EMBL" id="JBFOLJ010000005">
    <property type="protein sequence ID" value="KAL2535795.1"/>
    <property type="molecule type" value="Genomic_DNA"/>
</dbReference>
<dbReference type="SMART" id="SM00545">
    <property type="entry name" value="JmjN"/>
    <property type="match status" value="1"/>
</dbReference>
<dbReference type="Pfam" id="PF00168">
    <property type="entry name" value="C2"/>
    <property type="match status" value="1"/>
</dbReference>
<gene>
    <name evidence="6" type="ORF">Fot_17186</name>
</gene>
<feature type="domain" description="JmjN" evidence="4">
    <location>
        <begin position="302"/>
        <end position="343"/>
    </location>
</feature>
<dbReference type="Pfam" id="PF02928">
    <property type="entry name" value="zf-C5HC2"/>
    <property type="match status" value="1"/>
</dbReference>
<dbReference type="Proteomes" id="UP001604277">
    <property type="component" value="Unassembled WGS sequence"/>
</dbReference>
<evidence type="ECO:0000259" key="3">
    <source>
        <dbReference type="PROSITE" id="PS50004"/>
    </source>
</evidence>
<keyword evidence="2" id="KW-0539">Nucleus</keyword>
<name>A0ABD1VEM5_9LAMI</name>
<dbReference type="SMART" id="SM00239">
    <property type="entry name" value="C2"/>
    <property type="match status" value="1"/>
</dbReference>
<protein>
    <submittedName>
        <fullName evidence="6">Lysine-specific demethylase JMJ16</fullName>
    </submittedName>
</protein>
<evidence type="ECO:0000313" key="6">
    <source>
        <dbReference type="EMBL" id="KAL2535795.1"/>
    </source>
</evidence>
<keyword evidence="7" id="KW-1185">Reference proteome</keyword>
<organism evidence="6 7">
    <name type="scientific">Forsythia ovata</name>
    <dbReference type="NCBI Taxonomy" id="205694"/>
    <lineage>
        <taxon>Eukaryota</taxon>
        <taxon>Viridiplantae</taxon>
        <taxon>Streptophyta</taxon>
        <taxon>Embryophyta</taxon>
        <taxon>Tracheophyta</taxon>
        <taxon>Spermatophyta</taxon>
        <taxon>Magnoliopsida</taxon>
        <taxon>eudicotyledons</taxon>
        <taxon>Gunneridae</taxon>
        <taxon>Pentapetalae</taxon>
        <taxon>asterids</taxon>
        <taxon>lamiids</taxon>
        <taxon>Lamiales</taxon>
        <taxon>Oleaceae</taxon>
        <taxon>Forsythieae</taxon>
        <taxon>Forsythia</taxon>
    </lineage>
</organism>
<dbReference type="Gene3D" id="2.60.40.150">
    <property type="entry name" value="C2 domain"/>
    <property type="match status" value="1"/>
</dbReference>
<feature type="domain" description="JmjC" evidence="5">
    <location>
        <begin position="505"/>
        <end position="672"/>
    </location>
</feature>
<proteinExistence type="predicted"/>
<evidence type="ECO:0000259" key="4">
    <source>
        <dbReference type="PROSITE" id="PS51183"/>
    </source>
</evidence>
<evidence type="ECO:0000256" key="2">
    <source>
        <dbReference type="ARBA" id="ARBA00023242"/>
    </source>
</evidence>
<feature type="domain" description="C2" evidence="3">
    <location>
        <begin position="24"/>
        <end position="144"/>
    </location>
</feature>
<sequence length="834" mass="95791">MLAVWMGTQADEACPEAWHSDSHSMNQTSLADTRSKVYFSPKLYYLRVHVIAAQDLVPSEKGRNLETSVRIKLGDQGRVTRNSPIKHINPEWNEELMFIAYEPFDEYMVFSVVETGGRQDEVLGMLMKPVREFKHRLETSKLPDAAEWFSLYKPYVAQEERLMGMKRKIPCISYDNAETLSVPPGFASLTSFTLKKVADSGEATDLMVVDRGFKPEPNKMGSPLNNADIENFKASFRLRPWILHSQFDRVSEKCDSEIGMNFPLRAHLPKGVIRGCPTCHECQKVIARWRPEESRLPVLEDAPVFYPTEGEFEDMLKYVAKIRPKVENYGICRIVSPPSWHPPCLLKEKMTWETPKFDTYSQQIDGLQHLYLKRKLCRFHEKMETKRPKILSEDLESSADTDEAKCFTVSSDFDSGPEFTLQSFKKHADEFKRQYFRVSDMVTDPNVSSNAFLEQHEPSLLSIEGEYWRIIENPSEEIEVLCGNNLKTQALRSGFPVKPCAEYSKYAESDWNLNNIPKLPGSLLPFESCDISAILVPQLSMGMCFASHCWRTEEHHLYSICYMHLGSPKIWYGIPGRYCFKFVEFVKKQFPQLCLSDHPELLHELVTQFSPSTLMSEGIPVYRCVQNPLEFVVIFPGAYHSEFDCGFNSSESVHFAPFDWLPHGQYITELYSEHYRKTSISHDKLLLGAAKVAARVLWESSVLRKDNINHQIWKSVCEQDGILVKALKSRVKLEGIRREHLLNRLLVSRQLEDDSMAATKRECSICLYDLYLSAIGCSCSPNRYACMRHSKQLCSCPWSAKCFYFRYGIGELNSLVAALEGNIKAIHIWAKKKV</sequence>
<dbReference type="InterPro" id="IPR003349">
    <property type="entry name" value="JmjN"/>
</dbReference>
<dbReference type="InterPro" id="IPR000008">
    <property type="entry name" value="C2_dom"/>
</dbReference>
<accession>A0ABD1VEM5</accession>
<dbReference type="GO" id="GO:0010468">
    <property type="term" value="P:regulation of gene expression"/>
    <property type="evidence" value="ECO:0007669"/>
    <property type="project" value="UniProtKB-ARBA"/>
</dbReference>
<dbReference type="InterPro" id="IPR004198">
    <property type="entry name" value="Znf_C5HC2"/>
</dbReference>
<dbReference type="Pfam" id="PF02373">
    <property type="entry name" value="JmjC"/>
    <property type="match status" value="1"/>
</dbReference>
<dbReference type="InterPro" id="IPR035892">
    <property type="entry name" value="C2_domain_sf"/>
</dbReference>
<dbReference type="SMART" id="SM00558">
    <property type="entry name" value="JmjC"/>
    <property type="match status" value="1"/>
</dbReference>
<reference evidence="7" key="1">
    <citation type="submission" date="2024-07" db="EMBL/GenBank/DDBJ databases">
        <title>Two chromosome-level genome assemblies of Korean endemic species Abeliophyllum distichum and Forsythia ovata (Oleaceae).</title>
        <authorList>
            <person name="Jang H."/>
        </authorList>
    </citation>
    <scope>NUCLEOTIDE SEQUENCE [LARGE SCALE GENOMIC DNA]</scope>
</reference>
<comment type="subcellular location">
    <subcellularLocation>
        <location evidence="1">Nucleus</location>
    </subcellularLocation>
</comment>
<dbReference type="Pfam" id="PF02375">
    <property type="entry name" value="JmjN"/>
    <property type="match status" value="1"/>
</dbReference>